<reference evidence="14 15" key="1">
    <citation type="submission" date="2019-02" db="EMBL/GenBank/DDBJ databases">
        <title>Sequencing the genomes of 1000 actinobacteria strains.</title>
        <authorList>
            <person name="Klenk H.-P."/>
        </authorList>
    </citation>
    <scope>NUCLEOTIDE SEQUENCE [LARGE SCALE GENOMIC DNA]</scope>
    <source>
        <strain evidence="14 15">DSM 45779</strain>
    </source>
</reference>
<dbReference type="Pfam" id="PF02518">
    <property type="entry name" value="HATPase_c"/>
    <property type="match status" value="1"/>
</dbReference>
<organism evidence="14 15">
    <name type="scientific">Pseudonocardia sediminis</name>
    <dbReference type="NCBI Taxonomy" id="1397368"/>
    <lineage>
        <taxon>Bacteria</taxon>
        <taxon>Bacillati</taxon>
        <taxon>Actinomycetota</taxon>
        <taxon>Actinomycetes</taxon>
        <taxon>Pseudonocardiales</taxon>
        <taxon>Pseudonocardiaceae</taxon>
        <taxon>Pseudonocardia</taxon>
    </lineage>
</organism>
<dbReference type="InterPro" id="IPR004358">
    <property type="entry name" value="Sig_transdc_His_kin-like_C"/>
</dbReference>
<dbReference type="EMBL" id="SHKL01000001">
    <property type="protein sequence ID" value="RZT87208.1"/>
    <property type="molecule type" value="Genomic_DNA"/>
</dbReference>
<dbReference type="PROSITE" id="PS50885">
    <property type="entry name" value="HAMP"/>
    <property type="match status" value="1"/>
</dbReference>
<evidence type="ECO:0000256" key="6">
    <source>
        <dbReference type="ARBA" id="ARBA00022692"/>
    </source>
</evidence>
<accession>A0A4Q7V1A5</accession>
<keyword evidence="6 11" id="KW-0812">Transmembrane</keyword>
<dbReference type="GO" id="GO:0004673">
    <property type="term" value="F:protein histidine kinase activity"/>
    <property type="evidence" value="ECO:0007669"/>
    <property type="project" value="UniProtKB-EC"/>
</dbReference>
<comment type="subcellular location">
    <subcellularLocation>
        <location evidence="2">Membrane</location>
    </subcellularLocation>
</comment>
<evidence type="ECO:0000256" key="2">
    <source>
        <dbReference type="ARBA" id="ARBA00004370"/>
    </source>
</evidence>
<dbReference type="InterPro" id="IPR005467">
    <property type="entry name" value="His_kinase_dom"/>
</dbReference>
<evidence type="ECO:0000313" key="14">
    <source>
        <dbReference type="EMBL" id="RZT87208.1"/>
    </source>
</evidence>
<gene>
    <name evidence="14" type="ORF">EV383_4118</name>
</gene>
<keyword evidence="9" id="KW-0902">Two-component regulatory system</keyword>
<dbReference type="PANTHER" id="PTHR45436">
    <property type="entry name" value="SENSOR HISTIDINE KINASE YKOH"/>
    <property type="match status" value="1"/>
</dbReference>
<dbReference type="Gene3D" id="6.10.340.10">
    <property type="match status" value="1"/>
</dbReference>
<dbReference type="Gene3D" id="3.30.565.10">
    <property type="entry name" value="Histidine kinase-like ATPase, C-terminal domain"/>
    <property type="match status" value="1"/>
</dbReference>
<evidence type="ECO:0000259" key="13">
    <source>
        <dbReference type="PROSITE" id="PS50885"/>
    </source>
</evidence>
<sequence length="484" mass="50726">MTEPTAPTGSAFPARLRIVAWIMLTVALGLLAVVLTVRSALLTDVENQANENIVQEIDEFATFAERGVDPDTGAPFGSAGRLLPLYLERQFPSGGEVLLGWDRDAARTGTSPLLAQTVDDRFGLREDQGLVRGLVDGPERSGTASVDGREFRWGRTDVDGGPGSGGGAFLVAVFLEPGREAVAEVVELVVVVCLGGLVLTVAIAFVVAGRILAPVRTVARAASRITRTRLGSRIEVRGRDDVAALALTFNAMLDRLQEASRVQRGFSTAAGIRLRDAVAVMGDDTRPAPERRAAGRRAGQILDDLDVLAAGQTPDFVDPRPTDLTRLTGSFAEDARALGGPGWVVTDVAHGTADVDPDRLRDAVARLARNALENCSGVADLRLGTRTTGDDLEIWVADDGPGLTAAQAARVLNRYQDQTSDHAGGVVGGLGLAVVRAVADAHEGSAWVETAPGAGALFGLRVPLRRVVPAGDATTAPVPARAAR</sequence>
<dbReference type="InterPro" id="IPR036890">
    <property type="entry name" value="HATPase_C_sf"/>
</dbReference>
<protein>
    <recommendedName>
        <fullName evidence="3">histidine kinase</fullName>
        <ecNumber evidence="3">2.7.13.3</ecNumber>
    </recommendedName>
</protein>
<keyword evidence="4" id="KW-0597">Phosphoprotein</keyword>
<comment type="caution">
    <text evidence="14">The sequence shown here is derived from an EMBL/GenBank/DDBJ whole genome shotgun (WGS) entry which is preliminary data.</text>
</comment>
<evidence type="ECO:0000256" key="1">
    <source>
        <dbReference type="ARBA" id="ARBA00000085"/>
    </source>
</evidence>
<evidence type="ECO:0000256" key="8">
    <source>
        <dbReference type="ARBA" id="ARBA00022989"/>
    </source>
</evidence>
<dbReference type="PANTHER" id="PTHR45436:SF5">
    <property type="entry name" value="SENSOR HISTIDINE KINASE TRCS"/>
    <property type="match status" value="1"/>
</dbReference>
<evidence type="ECO:0000256" key="3">
    <source>
        <dbReference type="ARBA" id="ARBA00012438"/>
    </source>
</evidence>
<evidence type="ECO:0000259" key="12">
    <source>
        <dbReference type="PROSITE" id="PS50109"/>
    </source>
</evidence>
<evidence type="ECO:0000256" key="4">
    <source>
        <dbReference type="ARBA" id="ARBA00022553"/>
    </source>
</evidence>
<dbReference type="EC" id="2.7.13.3" evidence="3"/>
<dbReference type="PRINTS" id="PR00344">
    <property type="entry name" value="BCTRLSENSOR"/>
</dbReference>
<dbReference type="GO" id="GO:0005886">
    <property type="term" value="C:plasma membrane"/>
    <property type="evidence" value="ECO:0007669"/>
    <property type="project" value="TreeGrafter"/>
</dbReference>
<feature type="domain" description="Histidine kinase" evidence="12">
    <location>
        <begin position="356"/>
        <end position="466"/>
    </location>
</feature>
<dbReference type="PROSITE" id="PS50109">
    <property type="entry name" value="HIS_KIN"/>
    <property type="match status" value="1"/>
</dbReference>
<evidence type="ECO:0000256" key="7">
    <source>
        <dbReference type="ARBA" id="ARBA00022777"/>
    </source>
</evidence>
<keyword evidence="5" id="KW-0808">Transferase</keyword>
<keyword evidence="8 11" id="KW-1133">Transmembrane helix</keyword>
<feature type="transmembrane region" description="Helical" evidence="11">
    <location>
        <begin position="188"/>
        <end position="213"/>
    </location>
</feature>
<dbReference type="SUPFAM" id="SSF55874">
    <property type="entry name" value="ATPase domain of HSP90 chaperone/DNA topoisomerase II/histidine kinase"/>
    <property type="match status" value="1"/>
</dbReference>
<name>A0A4Q7V1A5_PSEST</name>
<evidence type="ECO:0000256" key="11">
    <source>
        <dbReference type="SAM" id="Phobius"/>
    </source>
</evidence>
<evidence type="ECO:0000256" key="5">
    <source>
        <dbReference type="ARBA" id="ARBA00022679"/>
    </source>
</evidence>
<dbReference type="OrthoDB" id="9786919at2"/>
<dbReference type="SUPFAM" id="SSF158472">
    <property type="entry name" value="HAMP domain-like"/>
    <property type="match status" value="1"/>
</dbReference>
<proteinExistence type="predicted"/>
<evidence type="ECO:0000313" key="15">
    <source>
        <dbReference type="Proteomes" id="UP000291591"/>
    </source>
</evidence>
<keyword evidence="10 11" id="KW-0472">Membrane</keyword>
<feature type="domain" description="HAMP" evidence="13">
    <location>
        <begin position="209"/>
        <end position="261"/>
    </location>
</feature>
<dbReference type="SMART" id="SM00304">
    <property type="entry name" value="HAMP"/>
    <property type="match status" value="1"/>
</dbReference>
<dbReference type="InterPro" id="IPR003594">
    <property type="entry name" value="HATPase_dom"/>
</dbReference>
<dbReference type="Proteomes" id="UP000291591">
    <property type="component" value="Unassembled WGS sequence"/>
</dbReference>
<dbReference type="AlphaFoldDB" id="A0A4Q7V1A5"/>
<dbReference type="SMART" id="SM00387">
    <property type="entry name" value="HATPase_c"/>
    <property type="match status" value="1"/>
</dbReference>
<keyword evidence="7 14" id="KW-0418">Kinase</keyword>
<keyword evidence="15" id="KW-1185">Reference proteome</keyword>
<dbReference type="CDD" id="cd06225">
    <property type="entry name" value="HAMP"/>
    <property type="match status" value="1"/>
</dbReference>
<evidence type="ECO:0000256" key="10">
    <source>
        <dbReference type="ARBA" id="ARBA00023136"/>
    </source>
</evidence>
<dbReference type="GO" id="GO:0000160">
    <property type="term" value="P:phosphorelay signal transduction system"/>
    <property type="evidence" value="ECO:0007669"/>
    <property type="project" value="UniProtKB-KW"/>
</dbReference>
<evidence type="ECO:0000256" key="9">
    <source>
        <dbReference type="ARBA" id="ARBA00023012"/>
    </source>
</evidence>
<dbReference type="Pfam" id="PF00672">
    <property type="entry name" value="HAMP"/>
    <property type="match status" value="1"/>
</dbReference>
<dbReference type="RefSeq" id="WP_130291391.1">
    <property type="nucleotide sequence ID" value="NZ_SHKL01000001.1"/>
</dbReference>
<dbReference type="InterPro" id="IPR003660">
    <property type="entry name" value="HAMP_dom"/>
</dbReference>
<comment type="catalytic activity">
    <reaction evidence="1">
        <text>ATP + protein L-histidine = ADP + protein N-phospho-L-histidine.</text>
        <dbReference type="EC" id="2.7.13.3"/>
    </reaction>
</comment>
<feature type="transmembrane region" description="Helical" evidence="11">
    <location>
        <begin position="18"/>
        <end position="37"/>
    </location>
</feature>
<dbReference type="InterPro" id="IPR050428">
    <property type="entry name" value="TCS_sensor_his_kinase"/>
</dbReference>